<evidence type="ECO:0008006" key="8">
    <source>
        <dbReference type="Google" id="ProtNLM"/>
    </source>
</evidence>
<dbReference type="GO" id="GO:0005634">
    <property type="term" value="C:nucleus"/>
    <property type="evidence" value="ECO:0007669"/>
    <property type="project" value="UniProtKB-SubCell"/>
</dbReference>
<dbReference type="AlphaFoldDB" id="A0AAN8EWE2"/>
<dbReference type="SMART" id="SM00184">
    <property type="entry name" value="RING"/>
    <property type="match status" value="1"/>
</dbReference>
<feature type="domain" description="YEATS" evidence="5">
    <location>
        <begin position="144"/>
        <end position="336"/>
    </location>
</feature>
<comment type="caution">
    <text evidence="6">The sequence shown here is derived from an EMBL/GenBank/DDBJ whole genome shotgun (WGS) entry which is preliminary data.</text>
</comment>
<keyword evidence="2" id="KW-0862">Zinc</keyword>
<dbReference type="SUPFAM" id="SSF57850">
    <property type="entry name" value="RING/U-box"/>
    <property type="match status" value="1"/>
</dbReference>
<keyword evidence="1 3" id="KW-0539">Nucleus</keyword>
<dbReference type="InterPro" id="IPR055129">
    <property type="entry name" value="YEATS_dom"/>
</dbReference>
<evidence type="ECO:0000256" key="1">
    <source>
        <dbReference type="ARBA" id="ARBA00023242"/>
    </source>
</evidence>
<protein>
    <recommendedName>
        <fullName evidence="8">RING-type domain-containing protein</fullName>
    </recommendedName>
</protein>
<dbReference type="Proteomes" id="UP001316803">
    <property type="component" value="Unassembled WGS sequence"/>
</dbReference>
<keyword evidence="2" id="KW-0479">Metal-binding</keyword>
<dbReference type="PROSITE" id="PS51037">
    <property type="entry name" value="YEATS"/>
    <property type="match status" value="1"/>
</dbReference>
<evidence type="ECO:0000259" key="4">
    <source>
        <dbReference type="PROSITE" id="PS50089"/>
    </source>
</evidence>
<keyword evidence="7" id="KW-1185">Reference proteome</keyword>
<evidence type="ECO:0000259" key="5">
    <source>
        <dbReference type="PROSITE" id="PS51037"/>
    </source>
</evidence>
<evidence type="ECO:0000256" key="2">
    <source>
        <dbReference type="PROSITE-ProRule" id="PRU00175"/>
    </source>
</evidence>
<dbReference type="InterPro" id="IPR038704">
    <property type="entry name" value="YEAST_sf"/>
</dbReference>
<reference evidence="6 7" key="1">
    <citation type="submission" date="2022-12" db="EMBL/GenBank/DDBJ databases">
        <title>Genomic features and morphological characterization of a novel Knufia sp. strain isolated from spacecraft assembly facility.</title>
        <authorList>
            <person name="Teixeira M."/>
            <person name="Chander A.M."/>
            <person name="Stajich J.E."/>
            <person name="Venkateswaran K."/>
        </authorList>
    </citation>
    <scope>NUCLEOTIDE SEQUENCE [LARGE SCALE GENOMIC DNA]</scope>
    <source>
        <strain evidence="6 7">FJI-L2-BK-P2</strain>
    </source>
</reference>
<proteinExistence type="predicted"/>
<organism evidence="6 7">
    <name type="scientific">Knufia fluminis</name>
    <dbReference type="NCBI Taxonomy" id="191047"/>
    <lineage>
        <taxon>Eukaryota</taxon>
        <taxon>Fungi</taxon>
        <taxon>Dikarya</taxon>
        <taxon>Ascomycota</taxon>
        <taxon>Pezizomycotina</taxon>
        <taxon>Eurotiomycetes</taxon>
        <taxon>Chaetothyriomycetidae</taxon>
        <taxon>Chaetothyriales</taxon>
        <taxon>Trichomeriaceae</taxon>
        <taxon>Knufia</taxon>
    </lineage>
</organism>
<keyword evidence="2" id="KW-0863">Zinc-finger</keyword>
<evidence type="ECO:0000313" key="6">
    <source>
        <dbReference type="EMBL" id="KAK5955156.1"/>
    </source>
</evidence>
<accession>A0AAN8EWE2</accession>
<dbReference type="InterPro" id="IPR013083">
    <property type="entry name" value="Znf_RING/FYVE/PHD"/>
</dbReference>
<dbReference type="GO" id="GO:0008270">
    <property type="term" value="F:zinc ion binding"/>
    <property type="evidence" value="ECO:0007669"/>
    <property type="project" value="UniProtKB-KW"/>
</dbReference>
<dbReference type="Gene3D" id="3.30.40.10">
    <property type="entry name" value="Zinc/RING finger domain, C3HC4 (zinc finger)"/>
    <property type="match status" value="1"/>
</dbReference>
<evidence type="ECO:0000313" key="7">
    <source>
        <dbReference type="Proteomes" id="UP001316803"/>
    </source>
</evidence>
<comment type="subcellular location">
    <subcellularLocation>
        <location evidence="3">Nucleus</location>
    </subcellularLocation>
</comment>
<dbReference type="PROSITE" id="PS50089">
    <property type="entry name" value="ZF_RING_2"/>
    <property type="match status" value="1"/>
</dbReference>
<feature type="domain" description="RING-type" evidence="4">
    <location>
        <begin position="48"/>
        <end position="106"/>
    </location>
</feature>
<sequence length="336" mass="37976">MATTELTLENPIIEPKEAELPLSPTVPAATLLPANVLNDTPTDADDDCVICYQTLYRPAKTSCNHSACESCMLHWALTAMDVKPEDQILSMNLSVEGLKFKCPTCRTYTSATFDVKRNETLQARYSTEYASRAAELTSEDTASDGDETAQTMILMLGNSHRTVPPSISPYTGKIRTHEWTFFVQSSRQDIIEQVDVILHPTFRQDRLVTLRTPPFATTHLGWGFFRIYAGITLREGWEWVGEERVVDSDAQKGRCRDRLPVEWVLDFGAGGSWRSRGVKVRRVREEVGIEEGKAEEKREDGEDEDDLDGLAELMSASEIAQLREVRRLRRVREQSD</sequence>
<dbReference type="EMBL" id="JAKLMC020000007">
    <property type="protein sequence ID" value="KAK5955156.1"/>
    <property type="molecule type" value="Genomic_DNA"/>
</dbReference>
<dbReference type="Gene3D" id="2.60.40.1970">
    <property type="entry name" value="YEATS domain"/>
    <property type="match status" value="1"/>
</dbReference>
<dbReference type="InterPro" id="IPR001841">
    <property type="entry name" value="Znf_RING"/>
</dbReference>
<dbReference type="Pfam" id="PF03366">
    <property type="entry name" value="YEATS"/>
    <property type="match status" value="1"/>
</dbReference>
<name>A0AAN8EWE2_9EURO</name>
<gene>
    <name evidence="6" type="ORF">OHC33_003835</name>
</gene>
<evidence type="ECO:0000256" key="3">
    <source>
        <dbReference type="PROSITE-ProRule" id="PRU00376"/>
    </source>
</evidence>